<dbReference type="AlphaFoldDB" id="A0A8X7CHV9"/>
<dbReference type="EMBL" id="BMAV01016001">
    <property type="protein sequence ID" value="GFY66365.1"/>
    <property type="molecule type" value="Genomic_DNA"/>
</dbReference>
<evidence type="ECO:0000313" key="2">
    <source>
        <dbReference type="Proteomes" id="UP000886998"/>
    </source>
</evidence>
<organism evidence="1 2">
    <name type="scientific">Trichonephila inaurata madagascariensis</name>
    <dbReference type="NCBI Taxonomy" id="2747483"/>
    <lineage>
        <taxon>Eukaryota</taxon>
        <taxon>Metazoa</taxon>
        <taxon>Ecdysozoa</taxon>
        <taxon>Arthropoda</taxon>
        <taxon>Chelicerata</taxon>
        <taxon>Arachnida</taxon>
        <taxon>Araneae</taxon>
        <taxon>Araneomorphae</taxon>
        <taxon>Entelegynae</taxon>
        <taxon>Araneoidea</taxon>
        <taxon>Nephilidae</taxon>
        <taxon>Trichonephila</taxon>
        <taxon>Trichonephila inaurata</taxon>
    </lineage>
</organism>
<reference evidence="1" key="1">
    <citation type="submission" date="2020-08" db="EMBL/GenBank/DDBJ databases">
        <title>Multicomponent nature underlies the extraordinary mechanical properties of spider dragline silk.</title>
        <authorList>
            <person name="Kono N."/>
            <person name="Nakamura H."/>
            <person name="Mori M."/>
            <person name="Yoshida Y."/>
            <person name="Ohtoshi R."/>
            <person name="Malay A.D."/>
            <person name="Moran D.A.P."/>
            <person name="Tomita M."/>
            <person name="Numata K."/>
            <person name="Arakawa K."/>
        </authorList>
    </citation>
    <scope>NUCLEOTIDE SEQUENCE</scope>
</reference>
<proteinExistence type="predicted"/>
<protein>
    <submittedName>
        <fullName evidence="1">Uncharacterized protein</fullName>
    </submittedName>
</protein>
<dbReference type="Proteomes" id="UP000886998">
    <property type="component" value="Unassembled WGS sequence"/>
</dbReference>
<evidence type="ECO:0000313" key="1">
    <source>
        <dbReference type="EMBL" id="GFY66365.1"/>
    </source>
</evidence>
<accession>A0A8X7CHV9</accession>
<comment type="caution">
    <text evidence="1">The sequence shown here is derived from an EMBL/GenBank/DDBJ whole genome shotgun (WGS) entry which is preliminary data.</text>
</comment>
<sequence>MFPSAYNPRNGADEHVLENRFLTLQYLKSTQTDLLNHLKRRKCKVKDLSHHALAEISRWISKCESDRNFAHSNGIVISVIAAEHP</sequence>
<name>A0A8X7CHV9_9ARAC</name>
<keyword evidence="2" id="KW-1185">Reference proteome</keyword>
<gene>
    <name evidence="1" type="ORF">TNIN_62261</name>
</gene>